<organism evidence="4 5">
    <name type="scientific">Chrysemys picta bellii</name>
    <name type="common">Western painted turtle</name>
    <name type="synonym">Emys bellii</name>
    <dbReference type="NCBI Taxonomy" id="8478"/>
    <lineage>
        <taxon>Eukaryota</taxon>
        <taxon>Metazoa</taxon>
        <taxon>Chordata</taxon>
        <taxon>Craniata</taxon>
        <taxon>Vertebrata</taxon>
        <taxon>Euteleostomi</taxon>
        <taxon>Archelosauria</taxon>
        <taxon>Testudinata</taxon>
        <taxon>Testudines</taxon>
        <taxon>Cryptodira</taxon>
        <taxon>Durocryptodira</taxon>
        <taxon>Testudinoidea</taxon>
        <taxon>Emydidae</taxon>
        <taxon>Chrysemys</taxon>
    </lineage>
</organism>
<dbReference type="GO" id="GO:0042742">
    <property type="term" value="P:defense response to bacterium"/>
    <property type="evidence" value="ECO:0007669"/>
    <property type="project" value="TreeGrafter"/>
</dbReference>
<evidence type="ECO:0000256" key="1">
    <source>
        <dbReference type="SAM" id="MobiDB-lite"/>
    </source>
</evidence>
<keyword evidence="5" id="KW-1185">Reference proteome</keyword>
<feature type="region of interest" description="Disordered" evidence="1">
    <location>
        <begin position="780"/>
        <end position="807"/>
    </location>
</feature>
<dbReference type="GO" id="GO:0030670">
    <property type="term" value="C:phagocytic vesicle membrane"/>
    <property type="evidence" value="ECO:0007669"/>
    <property type="project" value="UniProtKB-SubCell"/>
</dbReference>
<feature type="domain" description="MACPF" evidence="3">
    <location>
        <begin position="94"/>
        <end position="422"/>
    </location>
</feature>
<dbReference type="PANTHER" id="PTHR31463:SF5">
    <property type="entry name" value="MACROPHAGE-EXPRESSED GENE 1 PROTEIN"/>
    <property type="match status" value="1"/>
</dbReference>
<evidence type="ECO:0000256" key="2">
    <source>
        <dbReference type="SAM" id="Phobius"/>
    </source>
</evidence>
<dbReference type="PANTHER" id="PTHR31463">
    <property type="entry name" value="MACROPHAGE-EXPRESSED GENE 1 PROTEIN"/>
    <property type="match status" value="1"/>
</dbReference>
<feature type="compositionally biased region" description="Polar residues" evidence="1">
    <location>
        <begin position="794"/>
        <end position="807"/>
    </location>
</feature>
<protein>
    <recommendedName>
        <fullName evidence="3">MACPF domain-containing protein</fullName>
    </recommendedName>
</protein>
<dbReference type="GO" id="GO:0045087">
    <property type="term" value="P:innate immune response"/>
    <property type="evidence" value="ECO:0007669"/>
    <property type="project" value="UniProtKB-KW"/>
</dbReference>
<dbReference type="Proteomes" id="UP000694380">
    <property type="component" value="Unplaced"/>
</dbReference>
<dbReference type="Ensembl" id="ENSCPBT00000027829.1">
    <property type="protein sequence ID" value="ENSCPBP00000023630.1"/>
    <property type="gene ID" value="ENSCPBG00000016872.1"/>
</dbReference>
<dbReference type="GeneTree" id="ENSGT00390000008048"/>
<evidence type="ECO:0000313" key="4">
    <source>
        <dbReference type="Ensembl" id="ENSCPBP00000023630.1"/>
    </source>
</evidence>
<dbReference type="CDD" id="cd22579">
    <property type="entry name" value="MPEG1_P2"/>
    <property type="match status" value="1"/>
</dbReference>
<reference evidence="4" key="1">
    <citation type="submission" date="2025-08" db="UniProtKB">
        <authorList>
            <consortium name="Ensembl"/>
        </authorList>
    </citation>
    <scope>IDENTIFICATION</scope>
</reference>
<feature type="region of interest" description="Disordered" evidence="1">
    <location>
        <begin position="51"/>
        <end position="72"/>
    </location>
</feature>
<keyword evidence="2" id="KW-1133">Transmembrane helix</keyword>
<dbReference type="Pfam" id="PF01823">
    <property type="entry name" value="MACPF"/>
    <property type="match status" value="1"/>
</dbReference>
<evidence type="ECO:0000313" key="5">
    <source>
        <dbReference type="Proteomes" id="UP000694380"/>
    </source>
</evidence>
<feature type="transmembrane region" description="Helical" evidence="2">
    <location>
        <begin position="748"/>
        <end position="769"/>
    </location>
</feature>
<evidence type="ECO:0000259" key="3">
    <source>
        <dbReference type="PROSITE" id="PS51412"/>
    </source>
</evidence>
<dbReference type="SMART" id="SM00457">
    <property type="entry name" value="MACPF"/>
    <property type="match status" value="1"/>
</dbReference>
<proteinExistence type="predicted"/>
<dbReference type="InterPro" id="IPR020864">
    <property type="entry name" value="MACPF"/>
</dbReference>
<dbReference type="OMA" id="AFWKRQS"/>
<keyword evidence="2" id="KW-0812">Transmembrane</keyword>
<accession>A0A8C3HUA7</accession>
<name>A0A8C3HUA7_CHRPI</name>
<dbReference type="PROSITE" id="PS51412">
    <property type="entry name" value="MACPF_2"/>
    <property type="match status" value="1"/>
</dbReference>
<dbReference type="GO" id="GO:0002250">
    <property type="term" value="P:adaptive immune response"/>
    <property type="evidence" value="ECO:0007669"/>
    <property type="project" value="UniProtKB-KW"/>
</dbReference>
<reference evidence="4" key="2">
    <citation type="submission" date="2025-09" db="UniProtKB">
        <authorList>
            <consortium name="Ensembl"/>
        </authorList>
    </citation>
    <scope>IDENTIFICATION</scope>
</reference>
<dbReference type="AlphaFoldDB" id="A0A8C3HUA7"/>
<gene>
    <name evidence="4" type="primary">LOC101930923</name>
</gene>
<sequence>MITRVTARTEASPPRRPLDNLRVPLSFFFFGAHLKIRDLLEKEPHWGKSQVSVWEREEPGEEEPGEGIKKSSGRVPLKEAWLQDGTAMVPWLWALLMAAGAGALEPGFQACKRSLNVSVLEVLPGGGWDNLRNVEVGRVMSLNYSQCRTTEDGEYLLPDEVEVVPLRESRVEVHAELIENWLSYTDAFARSINAEASFLGVLNGKFSSGCQETKTHNVYDQTVTTRVQVRHHIYSVKAQPAFTLHPSFRHQLLAIGNQLENNQSQMATYLAELLVLNYGTHVLTRLEAGASLIQEDQVKLTFLQDKVAEKASITASASATFFGKVNVGIGAAAQVQDELTKSYMENTVDSRIESRGSVPFYPGITFQKWQEGIPNHLVAIGKAGLPLPFFISPEALPELPAPTAKRVAAVVDKAIHLYYAINTHPGCVKTDASNFNFQANVDDGSCLGASTNFTFGGVFQKCRGVSGLDGEEMCQPYRTQNPLTGGFSCPAGFTPVPLHSEERTASKPQAECHEECHSCWLLFSCCHKECGVRYYSTTVRFTAHWCAATGPVPQGSGFLFGGLYSAGEENPLTGARACPSYFYPLSLFDGLKVCVSDDYEMGARFGLPFGGFFSCQAGNPLAGPLKGQSPGLLQDFFYQDSDTAYPMKCPQGYSQHKAYLSDGCQILYCLQAGSLFAQQLAPIKLPPFLRQPSPNASMAETILVLGEGSQAWVKLQGSGRWRSANVTDGRKMAQLFQAQSSAGPTGGAVAGISVAVTLVLAVAIAGAVYGTRRYKSRGYQEVQPPSRLVEEQESYGSTTLALGTSSA</sequence>
<dbReference type="InterPro" id="IPR039707">
    <property type="entry name" value="MPEG1"/>
</dbReference>
<keyword evidence="2" id="KW-0472">Membrane</keyword>